<organism evidence="4 5">
    <name type="scientific">Crotalaria pallida</name>
    <name type="common">Smooth rattlebox</name>
    <name type="synonym">Crotalaria striata</name>
    <dbReference type="NCBI Taxonomy" id="3830"/>
    <lineage>
        <taxon>Eukaryota</taxon>
        <taxon>Viridiplantae</taxon>
        <taxon>Streptophyta</taxon>
        <taxon>Embryophyta</taxon>
        <taxon>Tracheophyta</taxon>
        <taxon>Spermatophyta</taxon>
        <taxon>Magnoliopsida</taxon>
        <taxon>eudicotyledons</taxon>
        <taxon>Gunneridae</taxon>
        <taxon>Pentapetalae</taxon>
        <taxon>rosids</taxon>
        <taxon>fabids</taxon>
        <taxon>Fabales</taxon>
        <taxon>Fabaceae</taxon>
        <taxon>Papilionoideae</taxon>
        <taxon>50 kb inversion clade</taxon>
        <taxon>genistoids sensu lato</taxon>
        <taxon>core genistoids</taxon>
        <taxon>Crotalarieae</taxon>
        <taxon>Crotalaria</taxon>
    </lineage>
</organism>
<dbReference type="Proteomes" id="UP001372338">
    <property type="component" value="Unassembled WGS sequence"/>
</dbReference>
<feature type="domain" description="3'-5' exonuclease" evidence="3">
    <location>
        <begin position="64"/>
        <end position="247"/>
    </location>
</feature>
<dbReference type="GO" id="GO:0006139">
    <property type="term" value="P:nucleobase-containing compound metabolic process"/>
    <property type="evidence" value="ECO:0007669"/>
    <property type="project" value="InterPro"/>
</dbReference>
<dbReference type="InterPro" id="IPR012337">
    <property type="entry name" value="RNaseH-like_sf"/>
</dbReference>
<accession>A0AAN9EIG2</accession>
<dbReference type="GO" id="GO:0005737">
    <property type="term" value="C:cytoplasm"/>
    <property type="evidence" value="ECO:0007669"/>
    <property type="project" value="TreeGrafter"/>
</dbReference>
<dbReference type="Pfam" id="PF01612">
    <property type="entry name" value="DNA_pol_A_exo1"/>
    <property type="match status" value="1"/>
</dbReference>
<dbReference type="InterPro" id="IPR051132">
    <property type="entry name" value="3-5_Exonuclease_domain"/>
</dbReference>
<dbReference type="GO" id="GO:0008408">
    <property type="term" value="F:3'-5' exonuclease activity"/>
    <property type="evidence" value="ECO:0007669"/>
    <property type="project" value="InterPro"/>
</dbReference>
<dbReference type="InterPro" id="IPR002562">
    <property type="entry name" value="3'-5'_exonuclease_dom"/>
</dbReference>
<dbReference type="CDD" id="cd06141">
    <property type="entry name" value="WRN_exo"/>
    <property type="match status" value="1"/>
</dbReference>
<comment type="caution">
    <text evidence="4">The sequence shown here is derived from an EMBL/GenBank/DDBJ whole genome shotgun (WGS) entry which is preliminary data.</text>
</comment>
<dbReference type="InterPro" id="IPR036397">
    <property type="entry name" value="RNaseH_sf"/>
</dbReference>
<evidence type="ECO:0000256" key="1">
    <source>
        <dbReference type="ARBA" id="ARBA00022722"/>
    </source>
</evidence>
<dbReference type="EMBL" id="JAYWIO010000006">
    <property type="protein sequence ID" value="KAK7256846.1"/>
    <property type="molecule type" value="Genomic_DNA"/>
</dbReference>
<reference evidence="4 5" key="1">
    <citation type="submission" date="2024-01" db="EMBL/GenBank/DDBJ databases">
        <title>The genomes of 5 underutilized Papilionoideae crops provide insights into root nodulation and disease resistanc.</title>
        <authorList>
            <person name="Yuan L."/>
        </authorList>
    </citation>
    <scope>NUCLEOTIDE SEQUENCE [LARGE SCALE GENOMIC DNA]</scope>
    <source>
        <strain evidence="4">ZHUSHIDOU_FW_LH</strain>
        <tissue evidence="4">Leaf</tissue>
    </source>
</reference>
<evidence type="ECO:0000313" key="4">
    <source>
        <dbReference type="EMBL" id="KAK7256846.1"/>
    </source>
</evidence>
<keyword evidence="5" id="KW-1185">Reference proteome</keyword>
<proteinExistence type="predicted"/>
<name>A0AAN9EIG2_CROPI</name>
<dbReference type="SMART" id="SM00474">
    <property type="entry name" value="35EXOc"/>
    <property type="match status" value="1"/>
</dbReference>
<evidence type="ECO:0000259" key="3">
    <source>
        <dbReference type="SMART" id="SM00474"/>
    </source>
</evidence>
<dbReference type="SUPFAM" id="SSF53098">
    <property type="entry name" value="Ribonuclease H-like"/>
    <property type="match status" value="1"/>
</dbReference>
<dbReference type="GO" id="GO:0005634">
    <property type="term" value="C:nucleus"/>
    <property type="evidence" value="ECO:0007669"/>
    <property type="project" value="TreeGrafter"/>
</dbReference>
<dbReference type="FunFam" id="3.30.420.10:FF:000054">
    <property type="entry name" value="Werner Syndrome-like exonuclease"/>
    <property type="match status" value="1"/>
</dbReference>
<protein>
    <recommendedName>
        <fullName evidence="3">3'-5' exonuclease domain-containing protein</fullName>
    </recommendedName>
</protein>
<sequence>MIAIIDENRNFICMSCCCANSNLNHSIPTTLPNPNNPITIVDHHLPCITHNLYDVTFHSHYIQTLLTSDPSFVHSWLSHTRRLYPDHRHLTVGLDVEWRPNPSTSRRRNPVATIQLCIAHRCLIFQVLHAPSVPPSLAAFLADASNTFVGVGIEADAEKLLEDYELRVVNFVDLRDVAAGKMEERELKNAGLKTLSSRVLGLEVEKPREVSTSRWDNRWLSDEQVQYACVDAFVSYKIGMRLLGFNCGY</sequence>
<keyword evidence="2" id="KW-0378">Hydrolase</keyword>
<dbReference type="PANTHER" id="PTHR13620:SF105">
    <property type="entry name" value="OS01G0737700 PROTEIN"/>
    <property type="match status" value="1"/>
</dbReference>
<dbReference type="AlphaFoldDB" id="A0AAN9EIG2"/>
<keyword evidence="1" id="KW-0540">Nuclease</keyword>
<dbReference type="GO" id="GO:0003676">
    <property type="term" value="F:nucleic acid binding"/>
    <property type="evidence" value="ECO:0007669"/>
    <property type="project" value="InterPro"/>
</dbReference>
<dbReference type="Gene3D" id="3.30.420.10">
    <property type="entry name" value="Ribonuclease H-like superfamily/Ribonuclease H"/>
    <property type="match status" value="1"/>
</dbReference>
<dbReference type="PANTHER" id="PTHR13620">
    <property type="entry name" value="3-5 EXONUCLEASE"/>
    <property type="match status" value="1"/>
</dbReference>
<gene>
    <name evidence="4" type="ORF">RIF29_30383</name>
</gene>
<evidence type="ECO:0000313" key="5">
    <source>
        <dbReference type="Proteomes" id="UP001372338"/>
    </source>
</evidence>
<evidence type="ECO:0000256" key="2">
    <source>
        <dbReference type="ARBA" id="ARBA00022801"/>
    </source>
</evidence>